<evidence type="ECO:0000256" key="3">
    <source>
        <dbReference type="ARBA" id="ARBA00023027"/>
    </source>
</evidence>
<evidence type="ECO:0000256" key="2">
    <source>
        <dbReference type="ARBA" id="ARBA00023002"/>
    </source>
</evidence>
<keyword evidence="3" id="KW-0520">NAD</keyword>
<dbReference type="GO" id="GO:0003842">
    <property type="term" value="F:L-glutamate gamma-semialdehyde dehydrogenase activity"/>
    <property type="evidence" value="ECO:0007669"/>
    <property type="project" value="TreeGrafter"/>
</dbReference>
<dbReference type="EMBL" id="QEFC01002160">
    <property type="protein sequence ID" value="KAE9453802.1"/>
    <property type="molecule type" value="Genomic_DNA"/>
</dbReference>
<dbReference type="InterPro" id="IPR016162">
    <property type="entry name" value="Ald_DH_N"/>
</dbReference>
<dbReference type="InterPro" id="IPR016161">
    <property type="entry name" value="Ald_DH/histidinol_DH"/>
</dbReference>
<dbReference type="InterPro" id="IPR016160">
    <property type="entry name" value="Ald_DH_CS_CYS"/>
</dbReference>
<feature type="domain" description="Aldehyde dehydrogenase" evidence="4">
    <location>
        <begin position="107"/>
        <end position="441"/>
    </location>
</feature>
<dbReference type="FunFam" id="3.40.605.10:FF:000019">
    <property type="entry name" value="probable aldehyde dehydrogenase"/>
    <property type="match status" value="1"/>
</dbReference>
<protein>
    <recommendedName>
        <fullName evidence="4">Aldehyde dehydrogenase domain-containing protein</fullName>
    </recommendedName>
</protein>
<comment type="caution">
    <text evidence="5">The sequence shown here is derived from an EMBL/GenBank/DDBJ whole genome shotgun (WGS) entry which is preliminary data.</text>
</comment>
<comment type="similarity">
    <text evidence="1">Belongs to the aldehyde dehydrogenase family.</text>
</comment>
<dbReference type="GO" id="GO:0010133">
    <property type="term" value="P:L-proline catabolic process to L-glutamate"/>
    <property type="evidence" value="ECO:0007669"/>
    <property type="project" value="TreeGrafter"/>
</dbReference>
<dbReference type="PANTHER" id="PTHR43521">
    <property type="entry name" value="ALPHA-AMINOADIPIC SEMIALDEHYDE DEHYDROGENASE"/>
    <property type="match status" value="1"/>
</dbReference>
<dbReference type="PANTHER" id="PTHR43521:SF7">
    <property type="entry name" value="DELTA-1-PYRROLINE-5-CARBOXYLATE DEHYDROGENASE 12A1, MITOCHONDRIAL"/>
    <property type="match status" value="1"/>
</dbReference>
<dbReference type="AlphaFoldDB" id="A0A6A4L8J9"/>
<keyword evidence="2" id="KW-0560">Oxidoreductase</keyword>
<reference evidence="5 6" key="1">
    <citation type="journal article" date="2019" name="Genome Biol. Evol.">
        <title>The Rhododendron genome and chromosomal organization provide insight into shared whole-genome duplications across the heath family (Ericaceae).</title>
        <authorList>
            <person name="Soza V.L."/>
            <person name="Lindsley D."/>
            <person name="Waalkes A."/>
            <person name="Ramage E."/>
            <person name="Patwardhan R.P."/>
            <person name="Burton J.N."/>
            <person name="Adey A."/>
            <person name="Kumar A."/>
            <person name="Qiu R."/>
            <person name="Shendure J."/>
            <person name="Hall B."/>
        </authorList>
    </citation>
    <scope>NUCLEOTIDE SEQUENCE [LARGE SCALE GENOMIC DNA]</scope>
    <source>
        <strain evidence="5">RSF 1966-606</strain>
    </source>
</reference>
<accession>A0A6A4L8J9</accession>
<evidence type="ECO:0000313" key="6">
    <source>
        <dbReference type="Proteomes" id="UP000428333"/>
    </source>
</evidence>
<dbReference type="InterPro" id="IPR016163">
    <property type="entry name" value="Ald_DH_C"/>
</dbReference>
<dbReference type="OrthoDB" id="440325at2759"/>
<proteinExistence type="inferred from homology"/>
<evidence type="ECO:0000259" key="4">
    <source>
        <dbReference type="Pfam" id="PF00171"/>
    </source>
</evidence>
<dbReference type="InterPro" id="IPR015590">
    <property type="entry name" value="Aldehyde_DH_dom"/>
</dbReference>
<name>A0A6A4L8J9_9ERIC</name>
<dbReference type="Proteomes" id="UP000428333">
    <property type="component" value="Linkage Group LG08"/>
</dbReference>
<evidence type="ECO:0000313" key="5">
    <source>
        <dbReference type="EMBL" id="KAE9453802.1"/>
    </source>
</evidence>
<dbReference type="GO" id="GO:0004029">
    <property type="term" value="F:aldehyde dehydrogenase (NAD+) activity"/>
    <property type="evidence" value="ECO:0007669"/>
    <property type="project" value="InterPro"/>
</dbReference>
<keyword evidence="6" id="KW-1185">Reference proteome</keyword>
<dbReference type="Pfam" id="PF00171">
    <property type="entry name" value="Aldedh"/>
    <property type="match status" value="1"/>
</dbReference>
<dbReference type="Gene3D" id="3.40.309.10">
    <property type="entry name" value="Aldehyde Dehydrogenase, Chain A, domain 2"/>
    <property type="match status" value="1"/>
</dbReference>
<dbReference type="GO" id="GO:0005739">
    <property type="term" value="C:mitochondrion"/>
    <property type="evidence" value="ECO:0007669"/>
    <property type="project" value="TreeGrafter"/>
</dbReference>
<sequence length="510" mass="56560">MRAVAPRKALNWFNSFNSSRSINSLSFATVNAEEVSGSQPAEGKWTGSSNLNTIPDPLNGESFIKVTEMDETCIRPFVESLSKCPKHGLHNPFKSPERYLMLGDVSMKAAQMLSLPKVSEFFSRLIQRVSPKSYQQAFGEVYVTRKFLENFCGDQVRFLARSFAVPGNHLGQQSHGFRWPYGPVAIITPFNFPLEIPVLQLMGALYMGNKPVLKVDSKVCIVMEQMLRLLHDCGLPVEDVDFINADGRTMNKLLLEAIANPRMTLFTGSSRVAEKLAVDLKGHVKLEDAGFDWKILGPDVEEVDYVAWVCDQDSYACSGQKCSAQSMLFMHENWSKSTLLRQMNDLATRRKLEDLTVGPVLTVSEPILFTTEAMLEHVNKLLQISGSKLLFGGEALEKHSIPPIYGAIKPTAVFVPLAEILKESNFELVTKEIFGPFQEVIGKSVNGTTYAGLRARTTGAPQNHWFGPAGDPRGAGIGTPEAIKLVWSCHREIIYDFGPLPQNWEAPAAT</sequence>
<organism evidence="5 6">
    <name type="scientific">Rhododendron williamsianum</name>
    <dbReference type="NCBI Taxonomy" id="262921"/>
    <lineage>
        <taxon>Eukaryota</taxon>
        <taxon>Viridiplantae</taxon>
        <taxon>Streptophyta</taxon>
        <taxon>Embryophyta</taxon>
        <taxon>Tracheophyta</taxon>
        <taxon>Spermatophyta</taxon>
        <taxon>Magnoliopsida</taxon>
        <taxon>eudicotyledons</taxon>
        <taxon>Gunneridae</taxon>
        <taxon>Pentapetalae</taxon>
        <taxon>asterids</taxon>
        <taxon>Ericales</taxon>
        <taxon>Ericaceae</taxon>
        <taxon>Ericoideae</taxon>
        <taxon>Rhodoreae</taxon>
        <taxon>Rhododendron</taxon>
    </lineage>
</organism>
<evidence type="ECO:0000256" key="1">
    <source>
        <dbReference type="ARBA" id="ARBA00009986"/>
    </source>
</evidence>
<gene>
    <name evidence="5" type="ORF">C3L33_14293</name>
</gene>
<feature type="non-terminal residue" evidence="5">
    <location>
        <position position="1"/>
    </location>
</feature>
<dbReference type="SUPFAM" id="SSF53720">
    <property type="entry name" value="ALDH-like"/>
    <property type="match status" value="1"/>
</dbReference>
<dbReference type="PROSITE" id="PS00070">
    <property type="entry name" value="ALDEHYDE_DEHYDR_CYS"/>
    <property type="match status" value="1"/>
</dbReference>
<dbReference type="InterPro" id="IPR044638">
    <property type="entry name" value="ALDH7A1-like"/>
</dbReference>
<dbReference type="Gene3D" id="3.40.605.10">
    <property type="entry name" value="Aldehyde Dehydrogenase, Chain A, domain 1"/>
    <property type="match status" value="1"/>
</dbReference>